<gene>
    <name evidence="3" type="ORF">DH2020_022882</name>
</gene>
<keyword evidence="2" id="KW-0012">Acyltransferase</keyword>
<protein>
    <recommendedName>
        <fullName evidence="5">Anthocyanin 5-aromatic acyltransferase</fullName>
    </recommendedName>
</protein>
<dbReference type="Gene3D" id="3.30.559.10">
    <property type="entry name" value="Chloramphenicol acetyltransferase-like domain"/>
    <property type="match status" value="2"/>
</dbReference>
<dbReference type="InterPro" id="IPR023213">
    <property type="entry name" value="CAT-like_dom_sf"/>
</dbReference>
<proteinExistence type="predicted"/>
<accession>A0ABR0W8X6</accession>
<evidence type="ECO:0008006" key="5">
    <source>
        <dbReference type="Google" id="ProtNLM"/>
    </source>
</evidence>
<sequence length="408" mass="45479">MATKLEHCQIHPSPGTTDIEELSLPLTHFDIPFLISDPTQRLIFFDFPTSISHFLENIVPNLKKSLSITLTHFLSLAGNIILPSKSDSPVNRYISGDSVSLTIAQCYKDFYSLTKNHQKLADEFYACVPVLPPAKKFHDLVVFPVIALQITLFPGQGICIGITNSHVIADESSIINFVKSWALANKFGHLMDGIFLPVFDRTLVQDPKELDSRAWNLIKKYRVLPVELPPLTFPINRASVGKNLNEDEAVYFACGADCRARLVPPLPEAYFGNCVISVIAQSRHGLLTGNEGVLIAAESIGKAIQETVYSEKGILESADWPLDFGEFSGKRLISVSGSPRFDVYEVDYGWGRPKKYEFVHIDRENSISICKSREFEGGFEIGLSRPRIEMDAFEAVFYQGLEIMNASA</sequence>
<name>A0ABR0W8X6_REHGL</name>
<evidence type="ECO:0000313" key="4">
    <source>
        <dbReference type="Proteomes" id="UP001318860"/>
    </source>
</evidence>
<reference evidence="3 4" key="1">
    <citation type="journal article" date="2021" name="Comput. Struct. Biotechnol. J.">
        <title>De novo genome assembly of the potent medicinal plant Rehmannia glutinosa using nanopore technology.</title>
        <authorList>
            <person name="Ma L."/>
            <person name="Dong C."/>
            <person name="Song C."/>
            <person name="Wang X."/>
            <person name="Zheng X."/>
            <person name="Niu Y."/>
            <person name="Chen S."/>
            <person name="Feng W."/>
        </authorList>
    </citation>
    <scope>NUCLEOTIDE SEQUENCE [LARGE SCALE GENOMIC DNA]</scope>
    <source>
        <strain evidence="3">DH-2019</strain>
    </source>
</reference>
<dbReference type="Pfam" id="PF02458">
    <property type="entry name" value="Transferase"/>
    <property type="match status" value="2"/>
</dbReference>
<evidence type="ECO:0000256" key="1">
    <source>
        <dbReference type="ARBA" id="ARBA00022679"/>
    </source>
</evidence>
<organism evidence="3 4">
    <name type="scientific">Rehmannia glutinosa</name>
    <name type="common">Chinese foxglove</name>
    <dbReference type="NCBI Taxonomy" id="99300"/>
    <lineage>
        <taxon>Eukaryota</taxon>
        <taxon>Viridiplantae</taxon>
        <taxon>Streptophyta</taxon>
        <taxon>Embryophyta</taxon>
        <taxon>Tracheophyta</taxon>
        <taxon>Spermatophyta</taxon>
        <taxon>Magnoliopsida</taxon>
        <taxon>eudicotyledons</taxon>
        <taxon>Gunneridae</taxon>
        <taxon>Pentapetalae</taxon>
        <taxon>asterids</taxon>
        <taxon>lamiids</taxon>
        <taxon>Lamiales</taxon>
        <taxon>Orobanchaceae</taxon>
        <taxon>Rehmannieae</taxon>
        <taxon>Rehmannia</taxon>
    </lineage>
</organism>
<keyword evidence="1" id="KW-0808">Transferase</keyword>
<dbReference type="InterPro" id="IPR051504">
    <property type="entry name" value="Plant_metabolite_acyltrans"/>
</dbReference>
<evidence type="ECO:0000313" key="3">
    <source>
        <dbReference type="EMBL" id="KAK6142534.1"/>
    </source>
</evidence>
<evidence type="ECO:0000256" key="2">
    <source>
        <dbReference type="ARBA" id="ARBA00023315"/>
    </source>
</evidence>
<dbReference type="Proteomes" id="UP001318860">
    <property type="component" value="Unassembled WGS sequence"/>
</dbReference>
<comment type="caution">
    <text evidence="3">The sequence shown here is derived from an EMBL/GenBank/DDBJ whole genome shotgun (WGS) entry which is preliminary data.</text>
</comment>
<dbReference type="PANTHER" id="PTHR31625">
    <property type="match status" value="1"/>
</dbReference>
<dbReference type="EMBL" id="JABTTQ020000013">
    <property type="protein sequence ID" value="KAK6142534.1"/>
    <property type="molecule type" value="Genomic_DNA"/>
</dbReference>
<keyword evidence="4" id="KW-1185">Reference proteome</keyword>